<keyword evidence="3" id="KW-1185">Reference proteome</keyword>
<dbReference type="GO" id="GO:0016226">
    <property type="term" value="P:iron-sulfur cluster assembly"/>
    <property type="evidence" value="ECO:0007669"/>
    <property type="project" value="TreeGrafter"/>
</dbReference>
<dbReference type="Proteomes" id="UP000184932">
    <property type="component" value="Unassembled WGS sequence"/>
</dbReference>
<protein>
    <submittedName>
        <fullName evidence="2">BolA protein</fullName>
    </submittedName>
</protein>
<dbReference type="Pfam" id="PF01722">
    <property type="entry name" value="BolA"/>
    <property type="match status" value="1"/>
</dbReference>
<dbReference type="Gene3D" id="3.30.300.90">
    <property type="entry name" value="BolA-like"/>
    <property type="match status" value="1"/>
</dbReference>
<evidence type="ECO:0000313" key="2">
    <source>
        <dbReference type="EMBL" id="SIN86281.1"/>
    </source>
</evidence>
<dbReference type="PANTHER" id="PTHR46230">
    <property type="match status" value="1"/>
</dbReference>
<dbReference type="AlphaFoldDB" id="A0A1N6ETJ9"/>
<comment type="similarity">
    <text evidence="1">Belongs to the BolA/IbaG family.</text>
</comment>
<dbReference type="InterPro" id="IPR036065">
    <property type="entry name" value="BolA-like_sf"/>
</dbReference>
<evidence type="ECO:0000313" key="3">
    <source>
        <dbReference type="Proteomes" id="UP000184932"/>
    </source>
</evidence>
<dbReference type="InterPro" id="IPR002634">
    <property type="entry name" value="BolA"/>
</dbReference>
<sequence>MTLALEIETRLREAFAPVSLEVLDESEQHRGHGGYSPDGSHFRVRMVAAALEGKSRVAKHRAVNAAVADLFPRIHALAIEV</sequence>
<dbReference type="PIRSF" id="PIRSF003113">
    <property type="entry name" value="BolA"/>
    <property type="match status" value="1"/>
</dbReference>
<accession>A0A1N6ETJ9</accession>
<dbReference type="PANTHER" id="PTHR46230:SF7">
    <property type="entry name" value="BOLA-LIKE PROTEIN 1"/>
    <property type="match status" value="1"/>
</dbReference>
<gene>
    <name evidence="2" type="ORF">SAMN05444002_1084</name>
</gene>
<dbReference type="SUPFAM" id="SSF82657">
    <property type="entry name" value="BolA-like"/>
    <property type="match status" value="1"/>
</dbReference>
<proteinExistence type="inferred from homology"/>
<dbReference type="EMBL" id="FSRL01000001">
    <property type="protein sequence ID" value="SIN86281.1"/>
    <property type="molecule type" value="Genomic_DNA"/>
</dbReference>
<dbReference type="OrthoDB" id="9811118at2"/>
<evidence type="ECO:0000256" key="1">
    <source>
        <dbReference type="RuleBase" id="RU003860"/>
    </source>
</evidence>
<dbReference type="RefSeq" id="WP_074255192.1">
    <property type="nucleotide sequence ID" value="NZ_FSRL01000001.1"/>
</dbReference>
<organism evidence="2 3">
    <name type="scientific">Vannielia litorea</name>
    <dbReference type="NCBI Taxonomy" id="1217970"/>
    <lineage>
        <taxon>Bacteria</taxon>
        <taxon>Pseudomonadati</taxon>
        <taxon>Pseudomonadota</taxon>
        <taxon>Alphaproteobacteria</taxon>
        <taxon>Rhodobacterales</taxon>
        <taxon>Paracoccaceae</taxon>
        <taxon>Vannielia</taxon>
    </lineage>
</organism>
<name>A0A1N6ETJ9_9RHOB</name>
<reference evidence="3" key="1">
    <citation type="submission" date="2016-11" db="EMBL/GenBank/DDBJ databases">
        <authorList>
            <person name="Varghese N."/>
            <person name="Submissions S."/>
        </authorList>
    </citation>
    <scope>NUCLEOTIDE SEQUENCE [LARGE SCALE GENOMIC DNA]</scope>
    <source>
        <strain evidence="3">DSM 29440</strain>
    </source>
</reference>
<dbReference type="STRING" id="1217970.SAMN05444002_1084"/>